<dbReference type="EMBL" id="BLAL01000228">
    <property type="protein sequence ID" value="GES93347.1"/>
    <property type="molecule type" value="Genomic_DNA"/>
</dbReference>
<comment type="caution">
    <text evidence="2">The sequence shown here is derived from an EMBL/GenBank/DDBJ whole genome shotgun (WGS) entry which is preliminary data.</text>
</comment>
<evidence type="ECO:0000313" key="3">
    <source>
        <dbReference type="Proteomes" id="UP000615446"/>
    </source>
</evidence>
<proteinExistence type="predicted"/>
<name>A0A8H3LUY3_9GLOM</name>
<feature type="transmembrane region" description="Helical" evidence="1">
    <location>
        <begin position="50"/>
        <end position="68"/>
    </location>
</feature>
<keyword evidence="1" id="KW-0472">Membrane</keyword>
<evidence type="ECO:0000313" key="2">
    <source>
        <dbReference type="EMBL" id="GES93347.1"/>
    </source>
</evidence>
<protein>
    <submittedName>
        <fullName evidence="2">Uncharacterized protein</fullName>
    </submittedName>
</protein>
<evidence type="ECO:0000256" key="1">
    <source>
        <dbReference type="SAM" id="Phobius"/>
    </source>
</evidence>
<sequence>MLWKAKNFAISRSPSFSSNMLFAELVEVQPTFPQKFKDDDERRNVSLNRAVTFTFIYKVLSVMYYFYYQIIISRKNTKQRETNFEASLRASFVYL</sequence>
<reference evidence="2" key="1">
    <citation type="submission" date="2019-10" db="EMBL/GenBank/DDBJ databases">
        <title>Conservation and host-specific expression of non-tandemly repeated heterogenous ribosome RNA gene in arbuscular mycorrhizal fungi.</title>
        <authorList>
            <person name="Maeda T."/>
            <person name="Kobayashi Y."/>
            <person name="Nakagawa T."/>
            <person name="Ezawa T."/>
            <person name="Yamaguchi K."/>
            <person name="Bino T."/>
            <person name="Nishimoto Y."/>
            <person name="Shigenobu S."/>
            <person name="Kawaguchi M."/>
        </authorList>
    </citation>
    <scope>NUCLEOTIDE SEQUENCE</scope>
    <source>
        <strain evidence="2">HR1</strain>
    </source>
</reference>
<dbReference type="AlphaFoldDB" id="A0A8H3LUY3"/>
<accession>A0A8H3LUY3</accession>
<dbReference type="Proteomes" id="UP000615446">
    <property type="component" value="Unassembled WGS sequence"/>
</dbReference>
<keyword evidence="1" id="KW-0812">Transmembrane</keyword>
<organism evidence="2 3">
    <name type="scientific">Rhizophagus clarus</name>
    <dbReference type="NCBI Taxonomy" id="94130"/>
    <lineage>
        <taxon>Eukaryota</taxon>
        <taxon>Fungi</taxon>
        <taxon>Fungi incertae sedis</taxon>
        <taxon>Mucoromycota</taxon>
        <taxon>Glomeromycotina</taxon>
        <taxon>Glomeromycetes</taxon>
        <taxon>Glomerales</taxon>
        <taxon>Glomeraceae</taxon>
        <taxon>Rhizophagus</taxon>
    </lineage>
</organism>
<gene>
    <name evidence="2" type="ORF">RCL2_002010200</name>
</gene>
<keyword evidence="1" id="KW-1133">Transmembrane helix</keyword>